<reference evidence="12" key="1">
    <citation type="journal article" date="2019" name="Int. J. Syst. Evol. Microbiol.">
        <title>The Global Catalogue of Microorganisms (GCM) 10K type strain sequencing project: providing services to taxonomists for standard genome sequencing and annotation.</title>
        <authorList>
            <consortium name="The Broad Institute Genomics Platform"/>
            <consortium name="The Broad Institute Genome Sequencing Center for Infectious Disease"/>
            <person name="Wu L."/>
            <person name="Ma J."/>
        </authorList>
    </citation>
    <scope>NUCLEOTIDE SEQUENCE [LARGE SCALE GENOMIC DNA]</scope>
    <source>
        <strain evidence="12">CGMCC 4.7241</strain>
    </source>
</reference>
<keyword evidence="10" id="KW-0479">Metal-binding</keyword>
<evidence type="ECO:0000256" key="5">
    <source>
        <dbReference type="ARBA" id="ARBA00023136"/>
    </source>
</evidence>
<evidence type="ECO:0000256" key="10">
    <source>
        <dbReference type="HAMAP-Rule" id="MF_00454"/>
    </source>
</evidence>
<evidence type="ECO:0000313" key="12">
    <source>
        <dbReference type="Proteomes" id="UP001595699"/>
    </source>
</evidence>
<dbReference type="PANTHER" id="PTHR28259:SF1">
    <property type="entry name" value="FLUORIDE EXPORT PROTEIN 1-RELATED"/>
    <property type="match status" value="1"/>
</dbReference>
<comment type="subcellular location">
    <subcellularLocation>
        <location evidence="1 10">Cell membrane</location>
        <topology evidence="1 10">Multi-pass membrane protein</topology>
    </subcellularLocation>
</comment>
<dbReference type="Proteomes" id="UP001595699">
    <property type="component" value="Unassembled WGS sequence"/>
</dbReference>
<dbReference type="RefSeq" id="WP_205121831.1">
    <property type="nucleotide sequence ID" value="NZ_JAFBCM010000001.1"/>
</dbReference>
<comment type="catalytic activity">
    <reaction evidence="8">
        <text>fluoride(in) = fluoride(out)</text>
        <dbReference type="Rhea" id="RHEA:76159"/>
        <dbReference type="ChEBI" id="CHEBI:17051"/>
    </reaction>
    <physiologicalReaction direction="left-to-right" evidence="8">
        <dbReference type="Rhea" id="RHEA:76160"/>
    </physiologicalReaction>
</comment>
<dbReference type="PANTHER" id="PTHR28259">
    <property type="entry name" value="FLUORIDE EXPORT PROTEIN 1-RELATED"/>
    <property type="match status" value="1"/>
</dbReference>
<evidence type="ECO:0000313" key="11">
    <source>
        <dbReference type="EMBL" id="MFC3764591.1"/>
    </source>
</evidence>
<feature type="transmembrane region" description="Helical" evidence="10">
    <location>
        <begin position="123"/>
        <end position="140"/>
    </location>
</feature>
<feature type="transmembrane region" description="Helical" evidence="10">
    <location>
        <begin position="55"/>
        <end position="73"/>
    </location>
</feature>
<keyword evidence="2 10" id="KW-1003">Cell membrane</keyword>
<proteinExistence type="inferred from homology"/>
<protein>
    <recommendedName>
        <fullName evidence="10">Fluoride-specific ion channel FluC</fullName>
    </recommendedName>
</protein>
<evidence type="ECO:0000256" key="9">
    <source>
        <dbReference type="ARBA" id="ARBA00049940"/>
    </source>
</evidence>
<keyword evidence="12" id="KW-1185">Reference proteome</keyword>
<gene>
    <name evidence="10" type="primary">fluC</name>
    <name evidence="10" type="synonym">crcB</name>
    <name evidence="11" type="ORF">ACFOUW_27385</name>
</gene>
<keyword evidence="3 10" id="KW-0812">Transmembrane</keyword>
<keyword evidence="10" id="KW-0813">Transport</keyword>
<keyword evidence="4 10" id="KW-1133">Transmembrane helix</keyword>
<evidence type="ECO:0000256" key="4">
    <source>
        <dbReference type="ARBA" id="ARBA00022989"/>
    </source>
</evidence>
<keyword evidence="10" id="KW-0915">Sodium</keyword>
<comment type="activity regulation">
    <text evidence="10">Na(+) is not transported, but it plays an essential structural role and its presence is essential for fluoride channel function.</text>
</comment>
<dbReference type="InterPro" id="IPR003691">
    <property type="entry name" value="FluC"/>
</dbReference>
<evidence type="ECO:0000256" key="1">
    <source>
        <dbReference type="ARBA" id="ARBA00004651"/>
    </source>
</evidence>
<keyword evidence="5 10" id="KW-0472">Membrane</keyword>
<feature type="binding site" evidence="10">
    <location>
        <position position="130"/>
    </location>
    <ligand>
        <name>Na(+)</name>
        <dbReference type="ChEBI" id="CHEBI:29101"/>
        <note>structural</note>
    </ligand>
</feature>
<dbReference type="HAMAP" id="MF_00454">
    <property type="entry name" value="FluC"/>
    <property type="match status" value="1"/>
</dbReference>
<dbReference type="EMBL" id="JBHRZH010000028">
    <property type="protein sequence ID" value="MFC3764591.1"/>
    <property type="molecule type" value="Genomic_DNA"/>
</dbReference>
<organism evidence="11 12">
    <name type="scientific">Tenggerimyces flavus</name>
    <dbReference type="NCBI Taxonomy" id="1708749"/>
    <lineage>
        <taxon>Bacteria</taxon>
        <taxon>Bacillati</taxon>
        <taxon>Actinomycetota</taxon>
        <taxon>Actinomycetes</taxon>
        <taxon>Propionibacteriales</taxon>
        <taxon>Nocardioidaceae</taxon>
        <taxon>Tenggerimyces</taxon>
    </lineage>
</organism>
<dbReference type="Pfam" id="PF02537">
    <property type="entry name" value="CRCB"/>
    <property type="match status" value="1"/>
</dbReference>
<keyword evidence="10" id="KW-0406">Ion transport</keyword>
<comment type="caution">
    <text evidence="11">The sequence shown here is derived from an EMBL/GenBank/DDBJ whole genome shotgun (WGS) entry which is preliminary data.</text>
</comment>
<keyword evidence="6 10" id="KW-0407">Ion channel</keyword>
<comment type="function">
    <text evidence="9 10">Fluoride-specific ion channel. Important for reducing fluoride concentration in the cell, thus reducing its toxicity.</text>
</comment>
<accession>A0ABV7YGX5</accession>
<evidence type="ECO:0000256" key="8">
    <source>
        <dbReference type="ARBA" id="ARBA00035585"/>
    </source>
</evidence>
<feature type="transmembrane region" description="Helical" evidence="10">
    <location>
        <begin position="93"/>
        <end position="111"/>
    </location>
</feature>
<feature type="binding site" evidence="10">
    <location>
        <position position="133"/>
    </location>
    <ligand>
        <name>Na(+)</name>
        <dbReference type="ChEBI" id="CHEBI:29101"/>
        <note>structural</note>
    </ligand>
</feature>
<comment type="similarity">
    <text evidence="7 10">Belongs to the fluoride channel Fluc/FEX (TC 1.A.43) family.</text>
</comment>
<feature type="transmembrane region" description="Helical" evidence="10">
    <location>
        <begin position="152"/>
        <end position="180"/>
    </location>
</feature>
<sequence length="188" mass="20059">MDEPRSRGSRRPADHEVDCQIRGNVDPKIDPDIDPDIDLSMPHQRRVFGRGFRSGQCPVVLVVGVGGAVGAAARHGADLLWPTAVSAFPLTTLWINVAGCVLIGVLMVIVAEVSSAHRLMRPFVGTGVLGGFTTFSAYAVDIQQRLQNGSAGIGLAYLGLTVLAGLVAVWIAAATARRLLVRKARKRR</sequence>
<evidence type="ECO:0000256" key="7">
    <source>
        <dbReference type="ARBA" id="ARBA00035120"/>
    </source>
</evidence>
<evidence type="ECO:0000256" key="6">
    <source>
        <dbReference type="ARBA" id="ARBA00023303"/>
    </source>
</evidence>
<name>A0ABV7YGX5_9ACTN</name>
<evidence type="ECO:0000256" key="2">
    <source>
        <dbReference type="ARBA" id="ARBA00022475"/>
    </source>
</evidence>
<evidence type="ECO:0000256" key="3">
    <source>
        <dbReference type="ARBA" id="ARBA00022692"/>
    </source>
</evidence>